<comment type="caution">
    <text evidence="1">The sequence shown here is derived from an EMBL/GenBank/DDBJ whole genome shotgun (WGS) entry which is preliminary data.</text>
</comment>
<sequence length="55" mass="6250">MMRLQGHVREISCMLEVTDGSTLPVLLSGKARQAADGTLTRVDYTFFDARERRSY</sequence>
<gene>
    <name evidence="1" type="ORF">OG2516_14261</name>
</gene>
<dbReference type="Proteomes" id="UP000003635">
    <property type="component" value="Unassembled WGS sequence"/>
</dbReference>
<name>Q2CB25_OCEGH</name>
<dbReference type="eggNOG" id="COG3920">
    <property type="taxonomic scope" value="Bacteria"/>
</dbReference>
<reference evidence="1 2" key="1">
    <citation type="journal article" date="2010" name="J. Bacteriol.">
        <title>Genome sequences of Oceanicola granulosus HTCC2516(T) and Oceanicola batsensis HTCC2597(TDelta).</title>
        <authorList>
            <person name="Thrash J.C."/>
            <person name="Cho J.C."/>
            <person name="Vergin K.L."/>
            <person name="Giovannoni S.J."/>
        </authorList>
    </citation>
    <scope>NUCLEOTIDE SEQUENCE [LARGE SCALE GENOMIC DNA]</scope>
    <source>
        <strain evidence="2">ATCC BAA-861 / DSM 15982 / KCTC 12143 / HTCC2516</strain>
    </source>
</reference>
<protein>
    <submittedName>
        <fullName evidence="1">Uncharacterized protein</fullName>
    </submittedName>
</protein>
<proteinExistence type="predicted"/>
<evidence type="ECO:0000313" key="1">
    <source>
        <dbReference type="EMBL" id="EAR49851.1"/>
    </source>
</evidence>
<evidence type="ECO:0000313" key="2">
    <source>
        <dbReference type="Proteomes" id="UP000003635"/>
    </source>
</evidence>
<keyword evidence="2" id="KW-1185">Reference proteome</keyword>
<organism evidence="1 2">
    <name type="scientific">Oceanicola granulosus (strain ATCC BAA-861 / DSM 15982 / KCTC 12143 / HTCC2516)</name>
    <dbReference type="NCBI Taxonomy" id="314256"/>
    <lineage>
        <taxon>Bacteria</taxon>
        <taxon>Pseudomonadati</taxon>
        <taxon>Pseudomonadota</taxon>
        <taxon>Alphaproteobacteria</taxon>
        <taxon>Rhodobacterales</taxon>
        <taxon>Roseobacteraceae</taxon>
        <taxon>Oceanicola</taxon>
    </lineage>
</organism>
<dbReference type="STRING" id="314256.OG2516_14261"/>
<dbReference type="EMBL" id="AAOT01000044">
    <property type="protein sequence ID" value="EAR49851.1"/>
    <property type="molecule type" value="Genomic_DNA"/>
</dbReference>
<dbReference type="AlphaFoldDB" id="Q2CB25"/>
<dbReference type="RefSeq" id="WP_007256368.1">
    <property type="nucleotide sequence ID" value="NZ_CH724108.1"/>
</dbReference>
<accession>Q2CB25</accession>
<dbReference type="HOGENOM" id="CLU_3027827_0_0_5"/>